<protein>
    <submittedName>
        <fullName evidence="1">Uncharacterized protein</fullName>
    </submittedName>
</protein>
<accession>A0A383CWM1</accession>
<proteinExistence type="predicted"/>
<dbReference type="Gene3D" id="2.60.120.620">
    <property type="entry name" value="q2cbj1_9rhob like domain"/>
    <property type="match status" value="1"/>
</dbReference>
<organism evidence="1">
    <name type="scientific">marine metagenome</name>
    <dbReference type="NCBI Taxonomy" id="408172"/>
    <lineage>
        <taxon>unclassified sequences</taxon>
        <taxon>metagenomes</taxon>
        <taxon>ecological metagenomes</taxon>
    </lineage>
</organism>
<feature type="non-terminal residue" evidence="1">
    <location>
        <position position="33"/>
    </location>
</feature>
<dbReference type="AlphaFoldDB" id="A0A383CWM1"/>
<name>A0A383CWM1_9ZZZZ</name>
<gene>
    <name evidence="1" type="ORF">METZ01_LOCUS488902</name>
</gene>
<reference evidence="1" key="1">
    <citation type="submission" date="2018-05" db="EMBL/GenBank/DDBJ databases">
        <authorList>
            <person name="Lanie J.A."/>
            <person name="Ng W.-L."/>
            <person name="Kazmierczak K.M."/>
            <person name="Andrzejewski T.M."/>
            <person name="Davidsen T.M."/>
            <person name="Wayne K.J."/>
            <person name="Tettelin H."/>
            <person name="Glass J.I."/>
            <person name="Rusch D."/>
            <person name="Podicherti R."/>
            <person name="Tsui H.-C.T."/>
            <person name="Winkler M.E."/>
        </authorList>
    </citation>
    <scope>NUCLEOTIDE SEQUENCE</scope>
</reference>
<sequence>MMVSDLDVYLFDLRGYLHLEGALTNGEVTALNG</sequence>
<evidence type="ECO:0000313" key="1">
    <source>
        <dbReference type="EMBL" id="SVE36048.1"/>
    </source>
</evidence>
<dbReference type="EMBL" id="UINC01211937">
    <property type="protein sequence ID" value="SVE36048.1"/>
    <property type="molecule type" value="Genomic_DNA"/>
</dbReference>